<dbReference type="FunFam" id="1.20.1070.10:FF:000393">
    <property type="entry name" value="Predicted protein"/>
    <property type="match status" value="1"/>
</dbReference>
<accession>A7S953</accession>
<evidence type="ECO:0000256" key="4">
    <source>
        <dbReference type="ARBA" id="ARBA00022737"/>
    </source>
</evidence>
<dbReference type="Pfam" id="PF00001">
    <property type="entry name" value="7tm_1"/>
    <property type="match status" value="1"/>
</dbReference>
<dbReference type="GO" id="GO:0005886">
    <property type="term" value="C:plasma membrane"/>
    <property type="evidence" value="ECO:0000318"/>
    <property type="project" value="GO_Central"/>
</dbReference>
<keyword evidence="4" id="KW-0677">Repeat</keyword>
<dbReference type="HOGENOM" id="CLU_006130_0_1_1"/>
<feature type="non-terminal residue" evidence="9">
    <location>
        <position position="1"/>
    </location>
</feature>
<feature type="domain" description="G-protein coupled receptors family 1 profile" evidence="8">
    <location>
        <begin position="52"/>
        <end position="317"/>
    </location>
</feature>
<sequence>MDCFLFCCYAVKTLPGIECNSSKNAFSSCDDLMKNKALQVCIWILGSLALLGNLCVVVWRIIVTERNKAHSFLLTNLAVADWLMGCYLIIIAIKDLEWRGEYFKHDVAWRSSRLCQFAGALSMISSEVSVLILTTITADRFACIVFAFKFRRLKFNTAVYIAVSIWLFGIIVSVLPILGGIEYFYDHSWQAGFYGRSAVCLPLQLSQERYPGWEYSVTLFIGLNAVAFSFILIAYIAMFWKVRTVSRGVRSTQIRTESSVAKRMVFIILTDFCCWMPVIVIGVLSLLGKFPDPEKQVYVWTAVFVLPVNSSINPVLYTFST</sequence>
<keyword evidence="5 7" id="KW-1133">Transmembrane helix</keyword>
<feature type="transmembrane region" description="Helical" evidence="7">
    <location>
        <begin position="160"/>
        <end position="185"/>
    </location>
</feature>
<feature type="transmembrane region" description="Helical" evidence="7">
    <location>
        <begin position="71"/>
        <end position="93"/>
    </location>
</feature>
<gene>
    <name evidence="9" type="ORF">NEMVEDRAFT_v1g109558</name>
</gene>
<evidence type="ECO:0000256" key="5">
    <source>
        <dbReference type="ARBA" id="ARBA00022989"/>
    </source>
</evidence>
<dbReference type="PhylomeDB" id="A7S953"/>
<keyword evidence="10" id="KW-1185">Reference proteome</keyword>
<feature type="transmembrane region" description="Helical" evidence="7">
    <location>
        <begin position="37"/>
        <end position="59"/>
    </location>
</feature>
<feature type="transmembrane region" description="Helical" evidence="7">
    <location>
        <begin position="263"/>
        <end position="285"/>
    </location>
</feature>
<keyword evidence="3 7" id="KW-0812">Transmembrane</keyword>
<dbReference type="SMART" id="SM01381">
    <property type="entry name" value="7TM_GPCR_Srsx"/>
    <property type="match status" value="1"/>
</dbReference>
<dbReference type="InParanoid" id="A7S953"/>
<dbReference type="PRINTS" id="PR00237">
    <property type="entry name" value="GPCRRHODOPSN"/>
</dbReference>
<dbReference type="GO" id="GO:0009755">
    <property type="term" value="P:hormone-mediated signaling pathway"/>
    <property type="evidence" value="ECO:0000318"/>
    <property type="project" value="GO_Central"/>
</dbReference>
<reference evidence="9 10" key="1">
    <citation type="journal article" date="2007" name="Science">
        <title>Sea anemone genome reveals ancestral eumetazoan gene repertoire and genomic organization.</title>
        <authorList>
            <person name="Putnam N.H."/>
            <person name="Srivastava M."/>
            <person name="Hellsten U."/>
            <person name="Dirks B."/>
            <person name="Chapman J."/>
            <person name="Salamov A."/>
            <person name="Terry A."/>
            <person name="Shapiro H."/>
            <person name="Lindquist E."/>
            <person name="Kapitonov V.V."/>
            <person name="Jurka J."/>
            <person name="Genikhovich G."/>
            <person name="Grigoriev I.V."/>
            <person name="Lucas S.M."/>
            <person name="Steele R.E."/>
            <person name="Finnerty J.R."/>
            <person name="Technau U."/>
            <person name="Martindale M.Q."/>
            <person name="Rokhsar D.S."/>
        </authorList>
    </citation>
    <scope>NUCLEOTIDE SEQUENCE [LARGE SCALE GENOMIC DNA]</scope>
    <source>
        <strain evidence="10">CH2 X CH6</strain>
    </source>
</reference>
<dbReference type="PRINTS" id="PR00373">
    <property type="entry name" value="GLYCHORMONER"/>
</dbReference>
<dbReference type="PROSITE" id="PS00237">
    <property type="entry name" value="G_PROTEIN_RECEP_F1_1"/>
    <property type="match status" value="1"/>
</dbReference>
<dbReference type="GO" id="GO:0016500">
    <property type="term" value="F:protein-hormone receptor activity"/>
    <property type="evidence" value="ECO:0007669"/>
    <property type="project" value="InterPro"/>
</dbReference>
<keyword evidence="6 7" id="KW-0472">Membrane</keyword>
<dbReference type="EMBL" id="DS469601">
    <property type="protein sequence ID" value="EDO39793.1"/>
    <property type="molecule type" value="Genomic_DNA"/>
</dbReference>
<evidence type="ECO:0000256" key="7">
    <source>
        <dbReference type="SAM" id="Phobius"/>
    </source>
</evidence>
<dbReference type="PROSITE" id="PS50262">
    <property type="entry name" value="G_PROTEIN_RECEP_F1_2"/>
    <property type="match status" value="1"/>
</dbReference>
<dbReference type="OMA" id="FWEGRSE"/>
<dbReference type="InterPro" id="IPR002131">
    <property type="entry name" value="Gphrmn_rcpt_fam"/>
</dbReference>
<feature type="transmembrane region" description="Helical" evidence="7">
    <location>
        <begin position="297"/>
        <end position="319"/>
    </location>
</feature>
<name>A7S953_NEMVE</name>
<evidence type="ECO:0000256" key="6">
    <source>
        <dbReference type="ARBA" id="ARBA00023136"/>
    </source>
</evidence>
<dbReference type="PANTHER" id="PTHR24372:SF77">
    <property type="entry name" value="G-PROTEIN COUPLED RECEPTORS FAMILY 1 PROFILE DOMAIN-CONTAINING PROTEIN"/>
    <property type="match status" value="1"/>
</dbReference>
<dbReference type="GO" id="GO:0007189">
    <property type="term" value="P:adenylate cyclase-activating G protein-coupled receptor signaling pathway"/>
    <property type="evidence" value="ECO:0000318"/>
    <property type="project" value="GO_Central"/>
</dbReference>
<dbReference type="Proteomes" id="UP000001593">
    <property type="component" value="Unassembled WGS sequence"/>
</dbReference>
<evidence type="ECO:0000256" key="3">
    <source>
        <dbReference type="ARBA" id="ARBA00022692"/>
    </source>
</evidence>
<dbReference type="InterPro" id="IPR000276">
    <property type="entry name" value="GPCR_Rhodpsn"/>
</dbReference>
<keyword evidence="2" id="KW-0433">Leucine-rich repeat</keyword>
<evidence type="ECO:0000256" key="2">
    <source>
        <dbReference type="ARBA" id="ARBA00022614"/>
    </source>
</evidence>
<evidence type="ECO:0000259" key="8">
    <source>
        <dbReference type="PROSITE" id="PS50262"/>
    </source>
</evidence>
<dbReference type="Gene3D" id="1.20.1070.10">
    <property type="entry name" value="Rhodopsin 7-helix transmembrane proteins"/>
    <property type="match status" value="1"/>
</dbReference>
<organism evidence="9 10">
    <name type="scientific">Nematostella vectensis</name>
    <name type="common">Starlet sea anemone</name>
    <dbReference type="NCBI Taxonomy" id="45351"/>
    <lineage>
        <taxon>Eukaryota</taxon>
        <taxon>Metazoa</taxon>
        <taxon>Cnidaria</taxon>
        <taxon>Anthozoa</taxon>
        <taxon>Hexacorallia</taxon>
        <taxon>Actiniaria</taxon>
        <taxon>Edwardsiidae</taxon>
        <taxon>Nematostella</taxon>
    </lineage>
</organism>
<dbReference type="GO" id="GO:0008528">
    <property type="term" value="F:G protein-coupled peptide receptor activity"/>
    <property type="evidence" value="ECO:0000318"/>
    <property type="project" value="GO_Central"/>
</dbReference>
<comment type="subcellular location">
    <subcellularLocation>
        <location evidence="1">Membrane</location>
    </subcellularLocation>
</comment>
<dbReference type="eggNOG" id="KOG2087">
    <property type="taxonomic scope" value="Eukaryota"/>
</dbReference>
<dbReference type="SUPFAM" id="SSF81321">
    <property type="entry name" value="Family A G protein-coupled receptor-like"/>
    <property type="match status" value="1"/>
</dbReference>
<dbReference type="InterPro" id="IPR017452">
    <property type="entry name" value="GPCR_Rhodpsn_7TM"/>
</dbReference>
<evidence type="ECO:0000256" key="1">
    <source>
        <dbReference type="ARBA" id="ARBA00004370"/>
    </source>
</evidence>
<proteinExistence type="predicted"/>
<evidence type="ECO:0000313" key="10">
    <source>
        <dbReference type="Proteomes" id="UP000001593"/>
    </source>
</evidence>
<feature type="transmembrane region" description="Helical" evidence="7">
    <location>
        <begin position="219"/>
        <end position="242"/>
    </location>
</feature>
<protein>
    <recommendedName>
        <fullName evidence="8">G-protein coupled receptors family 1 profile domain-containing protein</fullName>
    </recommendedName>
</protein>
<dbReference type="PANTHER" id="PTHR24372">
    <property type="entry name" value="GLYCOPROTEIN HORMONE RECEPTOR"/>
    <property type="match status" value="1"/>
</dbReference>
<evidence type="ECO:0000313" key="9">
    <source>
        <dbReference type="EMBL" id="EDO39793.1"/>
    </source>
</evidence>
<dbReference type="AlphaFoldDB" id="A7S953"/>